<keyword evidence="3" id="KW-1185">Reference proteome</keyword>
<name>A7HYH4_PARL1</name>
<gene>
    <name evidence="2" type="ordered locus">Plav_3353</name>
</gene>
<dbReference type="EMBL" id="CP000774">
    <property type="protein sequence ID" value="ABS64957.1"/>
    <property type="molecule type" value="Genomic_DNA"/>
</dbReference>
<dbReference type="Gene3D" id="3.90.550.10">
    <property type="entry name" value="Spore Coat Polysaccharide Biosynthesis Protein SpsA, Chain A"/>
    <property type="match status" value="1"/>
</dbReference>
<protein>
    <submittedName>
        <fullName evidence="2">Glucose-1-phosphate cytidylyltransferase</fullName>
    </submittedName>
</protein>
<dbReference type="STRING" id="402881.Plav_3353"/>
<dbReference type="Pfam" id="PF00483">
    <property type="entry name" value="NTP_transferase"/>
    <property type="match status" value="1"/>
</dbReference>
<dbReference type="InterPro" id="IPR005835">
    <property type="entry name" value="NTP_transferase_dom"/>
</dbReference>
<dbReference type="PANTHER" id="PTHR47183">
    <property type="entry name" value="GLUCOSE-1-PHOSPHATE CYTIDYLYLTRANSFERASE-RELATED"/>
    <property type="match status" value="1"/>
</dbReference>
<dbReference type="HOGENOM" id="CLU_029499_10_0_5"/>
<dbReference type="PANTHER" id="PTHR47183:SF1">
    <property type="entry name" value="GLUCOSE-1-PHOSPHATE CYTIDYLYLTRANSFERASE"/>
    <property type="match status" value="1"/>
</dbReference>
<dbReference type="KEGG" id="pla:Plav_3353"/>
<dbReference type="InterPro" id="IPR046981">
    <property type="entry name" value="G1P_cyt_trans"/>
</dbReference>
<dbReference type="Proteomes" id="UP000006377">
    <property type="component" value="Chromosome"/>
</dbReference>
<evidence type="ECO:0000259" key="1">
    <source>
        <dbReference type="Pfam" id="PF00483"/>
    </source>
</evidence>
<dbReference type="InterPro" id="IPR013446">
    <property type="entry name" value="G1P_cyt_trans-like"/>
</dbReference>
<accession>A7HYH4</accession>
<dbReference type="eggNOG" id="COG1208">
    <property type="taxonomic scope" value="Bacteria"/>
</dbReference>
<dbReference type="InterPro" id="IPR029044">
    <property type="entry name" value="Nucleotide-diphossugar_trans"/>
</dbReference>
<keyword evidence="2" id="KW-0808">Transferase</keyword>
<evidence type="ECO:0000313" key="2">
    <source>
        <dbReference type="EMBL" id="ABS64957.1"/>
    </source>
</evidence>
<reference evidence="2 3" key="1">
    <citation type="journal article" date="2011" name="Stand. Genomic Sci.">
        <title>Complete genome sequence of Parvibaculum lavamentivorans type strain (DS-1(T)).</title>
        <authorList>
            <person name="Schleheck D."/>
            <person name="Weiss M."/>
            <person name="Pitluck S."/>
            <person name="Bruce D."/>
            <person name="Land M.L."/>
            <person name="Han S."/>
            <person name="Saunders E."/>
            <person name="Tapia R."/>
            <person name="Detter C."/>
            <person name="Brettin T."/>
            <person name="Han J."/>
            <person name="Woyke T."/>
            <person name="Goodwin L."/>
            <person name="Pennacchio L."/>
            <person name="Nolan M."/>
            <person name="Cook A.M."/>
            <person name="Kjelleberg S."/>
            <person name="Thomas T."/>
        </authorList>
    </citation>
    <scope>NUCLEOTIDE SEQUENCE [LARGE SCALE GENOMIC DNA]</scope>
    <source>
        <strain evidence="3">DS-1 / DSM 13023 / NCIMB 13966</strain>
    </source>
</reference>
<dbReference type="GO" id="GO:0009243">
    <property type="term" value="P:O antigen biosynthetic process"/>
    <property type="evidence" value="ECO:0007669"/>
    <property type="project" value="InterPro"/>
</dbReference>
<dbReference type="AlphaFoldDB" id="A7HYH4"/>
<dbReference type="OrthoDB" id="9814110at2"/>
<dbReference type="RefSeq" id="WP_012112288.1">
    <property type="nucleotide sequence ID" value="NC_009719.1"/>
</dbReference>
<evidence type="ECO:0000313" key="3">
    <source>
        <dbReference type="Proteomes" id="UP000006377"/>
    </source>
</evidence>
<sequence length="259" mass="29204">MTKVVILAGGLGTRISEESQLRPKPMIEIGGRPILWHIMKIYTHFGHTDFVICVGYRGYMIKEYFANYVLHSSDVTIDAANGDIVFHQKAREPWRVTLVDTGADTLTGGRLKRVRDYLDPGETFFMTYGDGVANVDIDALLAFHKKHGKEATLTSVIPPGRYGALELEGDVVQRFIEKPPGDNAWINGGFFALEPSVLDRIEGDATPFESEPLMGLARDRQLMSFRHAGFWQPMDTLREKNHLEELWAGGNAPWKVWRD</sequence>
<dbReference type="NCBIfam" id="TIGR02623">
    <property type="entry name" value="G1P_cyt_trans"/>
    <property type="match status" value="1"/>
</dbReference>
<feature type="domain" description="Nucleotidyl transferase" evidence="1">
    <location>
        <begin position="3"/>
        <end position="215"/>
    </location>
</feature>
<keyword evidence="2" id="KW-0548">Nucleotidyltransferase</keyword>
<dbReference type="CDD" id="cd02524">
    <property type="entry name" value="G1P_cytidylyltransferase"/>
    <property type="match status" value="1"/>
</dbReference>
<organism evidence="2 3">
    <name type="scientific">Parvibaculum lavamentivorans (strain DS-1 / DSM 13023 / NCIMB 13966)</name>
    <dbReference type="NCBI Taxonomy" id="402881"/>
    <lineage>
        <taxon>Bacteria</taxon>
        <taxon>Pseudomonadati</taxon>
        <taxon>Pseudomonadota</taxon>
        <taxon>Alphaproteobacteria</taxon>
        <taxon>Hyphomicrobiales</taxon>
        <taxon>Parvibaculaceae</taxon>
        <taxon>Parvibaculum</taxon>
    </lineage>
</organism>
<dbReference type="GO" id="GO:0047343">
    <property type="term" value="F:glucose-1-phosphate cytidylyltransferase activity"/>
    <property type="evidence" value="ECO:0007669"/>
    <property type="project" value="InterPro"/>
</dbReference>
<dbReference type="SUPFAM" id="SSF53448">
    <property type="entry name" value="Nucleotide-diphospho-sugar transferases"/>
    <property type="match status" value="1"/>
</dbReference>
<proteinExistence type="predicted"/>